<evidence type="ECO:0000313" key="4">
    <source>
        <dbReference type="Proteomes" id="UP001366060"/>
    </source>
</evidence>
<feature type="non-terminal residue" evidence="3">
    <location>
        <position position="72"/>
    </location>
</feature>
<dbReference type="InterPro" id="IPR004276">
    <property type="entry name" value="GlycoTrans_28_N"/>
</dbReference>
<evidence type="ECO:0000256" key="1">
    <source>
        <dbReference type="SAM" id="Phobius"/>
    </source>
</evidence>
<proteinExistence type="predicted"/>
<gene>
    <name evidence="3" type="ORF">V6255_18750</name>
</gene>
<dbReference type="EMBL" id="JBAKBA010000349">
    <property type="protein sequence ID" value="MEL0661140.1"/>
    <property type="molecule type" value="Genomic_DNA"/>
</dbReference>
<comment type="caution">
    <text evidence="3">The sequence shown here is derived from an EMBL/GenBank/DDBJ whole genome shotgun (WGS) entry which is preliminary data.</text>
</comment>
<name>A0ABU9HGX2_9GAMM</name>
<dbReference type="SUPFAM" id="SSF53756">
    <property type="entry name" value="UDP-Glycosyltransferase/glycogen phosphorylase"/>
    <property type="match status" value="1"/>
</dbReference>
<evidence type="ECO:0000259" key="2">
    <source>
        <dbReference type="Pfam" id="PF03033"/>
    </source>
</evidence>
<dbReference type="GO" id="GO:0016757">
    <property type="term" value="F:glycosyltransferase activity"/>
    <property type="evidence" value="ECO:0007669"/>
    <property type="project" value="UniProtKB-KW"/>
</dbReference>
<dbReference type="Gene3D" id="3.40.50.2000">
    <property type="entry name" value="Glycogen Phosphorylase B"/>
    <property type="match status" value="1"/>
</dbReference>
<feature type="non-terminal residue" evidence="3">
    <location>
        <position position="1"/>
    </location>
</feature>
<accession>A0ABU9HGX2</accession>
<organism evidence="3 4">
    <name type="scientific">Psychromonas arctica</name>
    <dbReference type="NCBI Taxonomy" id="168275"/>
    <lineage>
        <taxon>Bacteria</taxon>
        <taxon>Pseudomonadati</taxon>
        <taxon>Pseudomonadota</taxon>
        <taxon>Gammaproteobacteria</taxon>
        <taxon>Alteromonadales</taxon>
        <taxon>Psychromonadaceae</taxon>
        <taxon>Psychromonas</taxon>
    </lineage>
</organism>
<dbReference type="Proteomes" id="UP001366060">
    <property type="component" value="Unassembled WGS sequence"/>
</dbReference>
<reference evidence="3 4" key="1">
    <citation type="submission" date="2024-02" db="EMBL/GenBank/DDBJ databases">
        <title>Bacteria isolated from the canopy kelp, Nereocystis luetkeana.</title>
        <authorList>
            <person name="Pfister C.A."/>
            <person name="Younker I.T."/>
            <person name="Light S.H."/>
        </authorList>
    </citation>
    <scope>NUCLEOTIDE SEQUENCE [LARGE SCALE GENOMIC DNA]</scope>
    <source>
        <strain evidence="3 4">TI.2.07</strain>
    </source>
</reference>
<sequence>YEIDFIDVAGSRGNGLKRLLAATFQILKSIFQARKVFKKRNVDLVLGMGGFASGAGGFAAWTLGIHVVFDEL</sequence>
<keyword evidence="1" id="KW-0472">Membrane</keyword>
<dbReference type="RefSeq" id="WP_341629457.1">
    <property type="nucleotide sequence ID" value="NZ_JBAKBA010000349.1"/>
</dbReference>
<keyword evidence="3" id="KW-0808">Transferase</keyword>
<keyword evidence="1" id="KW-1133">Transmembrane helix</keyword>
<protein>
    <submittedName>
        <fullName evidence="3">Glycosyltransferase</fullName>
        <ecNumber evidence="3">2.4.-.-</ecNumber>
    </submittedName>
</protein>
<dbReference type="Pfam" id="PF03033">
    <property type="entry name" value="Glyco_transf_28"/>
    <property type="match status" value="1"/>
</dbReference>
<keyword evidence="4" id="KW-1185">Reference proteome</keyword>
<dbReference type="EC" id="2.4.-.-" evidence="3"/>
<feature type="domain" description="Glycosyltransferase family 28 N-terminal" evidence="2">
    <location>
        <begin position="2"/>
        <end position="71"/>
    </location>
</feature>
<keyword evidence="1" id="KW-0812">Transmembrane</keyword>
<keyword evidence="3" id="KW-0328">Glycosyltransferase</keyword>
<evidence type="ECO:0000313" key="3">
    <source>
        <dbReference type="EMBL" id="MEL0661140.1"/>
    </source>
</evidence>
<feature type="transmembrane region" description="Helical" evidence="1">
    <location>
        <begin position="44"/>
        <end position="69"/>
    </location>
</feature>